<gene>
    <name evidence="1" type="ORF">FH972_012646</name>
</gene>
<sequence length="105" mass="12387">MGSESPQRPKTCCFWFSTKKKKDEVSEGSNMREKEYWEKKDEILSDMSTFSVTEQERRLKKALKEEERVSREAERVVQWVKQESARMDDSVIKSVLNHDKGAIIK</sequence>
<dbReference type="AlphaFoldDB" id="A0A5N6R7L2"/>
<dbReference type="OrthoDB" id="1936256at2759"/>
<dbReference type="Proteomes" id="UP000327013">
    <property type="component" value="Chromosome 5"/>
</dbReference>
<dbReference type="PANTHER" id="PTHR35692">
    <property type="entry name" value="F26F24.11"/>
    <property type="match status" value="1"/>
</dbReference>
<reference evidence="1 2" key="1">
    <citation type="submission" date="2019-06" db="EMBL/GenBank/DDBJ databases">
        <title>A chromosomal-level reference genome of Carpinus fangiana (Coryloideae, Betulaceae).</title>
        <authorList>
            <person name="Yang X."/>
            <person name="Wang Z."/>
            <person name="Zhang L."/>
            <person name="Hao G."/>
            <person name="Liu J."/>
            <person name="Yang Y."/>
        </authorList>
    </citation>
    <scope>NUCLEOTIDE SEQUENCE [LARGE SCALE GENOMIC DNA]</scope>
    <source>
        <strain evidence="1">Cfa_2016G</strain>
        <tissue evidence="1">Leaf</tissue>
    </source>
</reference>
<evidence type="ECO:0000313" key="1">
    <source>
        <dbReference type="EMBL" id="KAE8055828.1"/>
    </source>
</evidence>
<name>A0A5N6R7L2_9ROSI</name>
<dbReference type="EMBL" id="CM017325">
    <property type="protein sequence ID" value="KAE8055828.1"/>
    <property type="molecule type" value="Genomic_DNA"/>
</dbReference>
<keyword evidence="2" id="KW-1185">Reference proteome</keyword>
<proteinExistence type="predicted"/>
<dbReference type="PANTHER" id="PTHR35692:SF5">
    <property type="entry name" value="REMORIN C-TERMINAL DOMAIN-CONTAINING PROTEIN"/>
    <property type="match status" value="1"/>
</dbReference>
<organism evidence="1 2">
    <name type="scientific">Carpinus fangiana</name>
    <dbReference type="NCBI Taxonomy" id="176857"/>
    <lineage>
        <taxon>Eukaryota</taxon>
        <taxon>Viridiplantae</taxon>
        <taxon>Streptophyta</taxon>
        <taxon>Embryophyta</taxon>
        <taxon>Tracheophyta</taxon>
        <taxon>Spermatophyta</taxon>
        <taxon>Magnoliopsida</taxon>
        <taxon>eudicotyledons</taxon>
        <taxon>Gunneridae</taxon>
        <taxon>Pentapetalae</taxon>
        <taxon>rosids</taxon>
        <taxon>fabids</taxon>
        <taxon>Fagales</taxon>
        <taxon>Betulaceae</taxon>
        <taxon>Carpinus</taxon>
    </lineage>
</organism>
<protein>
    <submittedName>
        <fullName evidence="1">Uncharacterized protein</fullName>
    </submittedName>
</protein>
<accession>A0A5N6R7L2</accession>
<evidence type="ECO:0000313" key="2">
    <source>
        <dbReference type="Proteomes" id="UP000327013"/>
    </source>
</evidence>